<gene>
    <name evidence="2" type="ORF">CCMP2556_LOCUS53747</name>
</gene>
<reference evidence="2 3" key="1">
    <citation type="submission" date="2024-02" db="EMBL/GenBank/DDBJ databases">
        <authorList>
            <person name="Chen Y."/>
            <person name="Shah S."/>
            <person name="Dougan E. K."/>
            <person name="Thang M."/>
            <person name="Chan C."/>
        </authorList>
    </citation>
    <scope>NUCLEOTIDE SEQUENCE [LARGE SCALE GENOMIC DNA]</scope>
</reference>
<dbReference type="EMBL" id="CAXAMN010028306">
    <property type="protein sequence ID" value="CAK9116051.1"/>
    <property type="molecule type" value="Genomic_DNA"/>
</dbReference>
<dbReference type="Pfam" id="PF00240">
    <property type="entry name" value="ubiquitin"/>
    <property type="match status" value="1"/>
</dbReference>
<accession>A0ABP0SUE0</accession>
<dbReference type="Proteomes" id="UP001642484">
    <property type="component" value="Unassembled WGS sequence"/>
</dbReference>
<dbReference type="SMART" id="SM00213">
    <property type="entry name" value="UBQ"/>
    <property type="match status" value="1"/>
</dbReference>
<evidence type="ECO:0000259" key="1">
    <source>
        <dbReference type="PROSITE" id="PS50053"/>
    </source>
</evidence>
<dbReference type="InterPro" id="IPR029071">
    <property type="entry name" value="Ubiquitin-like_domsf"/>
</dbReference>
<dbReference type="PROSITE" id="PS50053">
    <property type="entry name" value="UBIQUITIN_2"/>
    <property type="match status" value="1"/>
</dbReference>
<protein>
    <recommendedName>
        <fullName evidence="1">Ubiquitin-like domain-containing protein</fullName>
    </recommendedName>
</protein>
<dbReference type="InterPro" id="IPR015943">
    <property type="entry name" value="WD40/YVTN_repeat-like_dom_sf"/>
</dbReference>
<proteinExistence type="predicted"/>
<dbReference type="InterPro" id="IPR011047">
    <property type="entry name" value="Quinoprotein_ADH-like_sf"/>
</dbReference>
<dbReference type="Gene3D" id="3.10.20.90">
    <property type="entry name" value="Phosphatidylinositol 3-kinase Catalytic Subunit, Chain A, domain 1"/>
    <property type="match status" value="1"/>
</dbReference>
<dbReference type="Gene3D" id="2.130.10.10">
    <property type="entry name" value="YVTN repeat-like/Quinoprotein amine dehydrogenase"/>
    <property type="match status" value="1"/>
</dbReference>
<organism evidence="2 3">
    <name type="scientific">Durusdinium trenchii</name>
    <dbReference type="NCBI Taxonomy" id="1381693"/>
    <lineage>
        <taxon>Eukaryota</taxon>
        <taxon>Sar</taxon>
        <taxon>Alveolata</taxon>
        <taxon>Dinophyceae</taxon>
        <taxon>Suessiales</taxon>
        <taxon>Symbiodiniaceae</taxon>
        <taxon>Durusdinium</taxon>
    </lineage>
</organism>
<dbReference type="InterPro" id="IPR000626">
    <property type="entry name" value="Ubiquitin-like_dom"/>
</dbReference>
<dbReference type="SUPFAM" id="SSF50998">
    <property type="entry name" value="Quinoprotein alcohol dehydrogenase-like"/>
    <property type="match status" value="1"/>
</dbReference>
<evidence type="ECO:0000313" key="2">
    <source>
        <dbReference type="EMBL" id="CAK9116051.1"/>
    </source>
</evidence>
<feature type="domain" description="Ubiquitin-like" evidence="1">
    <location>
        <begin position="2"/>
        <end position="55"/>
    </location>
</feature>
<comment type="caution">
    <text evidence="2">The sequence shown here is derived from an EMBL/GenBank/DDBJ whole genome shotgun (WGS) entry which is preliminary data.</text>
</comment>
<name>A0ABP0SUE0_9DINO</name>
<sequence>MVIVAVRRPSGDLFEVDVPKDATLNTLKAAIAAKTKEAVTRQKLLLGHEVLSDERLQAGLAEEDRLEVLHLVSRSCTLVTHQHSAAGVWDGDDQTLVRPVFQKDDLDFTHAVDAMYLEDGELYTLVRCGRLSDEIYFIQLWCGVPGRAVGRFSLPGRWLNESVRIEFSPEGEFVIASSMGTILMWRTLTGEEIQRADCAHWGGSIKSMVLRLAVLFQGDPEGSGIFNRKYHLNLWDYHAGLQKQSWVWPEPLDTPQALLSASGARVAIWSYQKELAVYDCQSGHSIKTWFDEALTVAVLNFSPSEEEIVVSYKQNLKEVKIIRIVDGQMRSALLPEWSSCRFLSSVGYSADGTTLALAEAGGVLHRWNGATLDILDLLPATPLPAGDIMESQICRPLLEIIGLPALATAEERNLLLSDLEKARDTASNLGVQDAGDKGEGFNFWVLVQLLRIQFSRNDGKVLGREAQAVNETLFSQGEVDSFRESFVSWFERQARRGSMGSSEEQERSDSRIKELNKGTVFSLIRSLGVKIDEDQRKRLERKIEELNPNLSLDFPDFLRLMRWMVTVDFGGVNRTKA</sequence>
<dbReference type="CDD" id="cd17039">
    <property type="entry name" value="Ubl_ubiquitin_like"/>
    <property type="match status" value="1"/>
</dbReference>
<keyword evidence="3" id="KW-1185">Reference proteome</keyword>
<evidence type="ECO:0000313" key="3">
    <source>
        <dbReference type="Proteomes" id="UP001642484"/>
    </source>
</evidence>
<dbReference type="SUPFAM" id="SSF54236">
    <property type="entry name" value="Ubiquitin-like"/>
    <property type="match status" value="1"/>
</dbReference>